<feature type="compositionally biased region" description="Polar residues" evidence="1">
    <location>
        <begin position="540"/>
        <end position="565"/>
    </location>
</feature>
<reference evidence="4 5" key="1">
    <citation type="submission" date="2020-08" db="EMBL/GenBank/DDBJ databases">
        <title>Sequencing the genomes of 1000 actinobacteria strains.</title>
        <authorList>
            <person name="Klenk H.-P."/>
        </authorList>
    </citation>
    <scope>NUCLEOTIDE SEQUENCE [LARGE SCALE GENOMIC DNA]</scope>
    <source>
        <strain evidence="4 5">DSM 44786</strain>
    </source>
</reference>
<feature type="transmembrane region" description="Helical" evidence="2">
    <location>
        <begin position="61"/>
        <end position="80"/>
    </location>
</feature>
<organism evidence="4 5">
    <name type="scientific">Kitasatospora gansuensis</name>
    <dbReference type="NCBI Taxonomy" id="258050"/>
    <lineage>
        <taxon>Bacteria</taxon>
        <taxon>Bacillati</taxon>
        <taxon>Actinomycetota</taxon>
        <taxon>Actinomycetes</taxon>
        <taxon>Kitasatosporales</taxon>
        <taxon>Streptomycetaceae</taxon>
        <taxon>Kitasatospora</taxon>
    </lineage>
</organism>
<keyword evidence="5" id="KW-1185">Reference proteome</keyword>
<dbReference type="PANTHER" id="PTHR42736">
    <property type="entry name" value="PROTEIN-GLUTAMINE GAMMA-GLUTAMYLTRANSFERASE"/>
    <property type="match status" value="1"/>
</dbReference>
<dbReference type="Pfam" id="PF01841">
    <property type="entry name" value="Transglut_core"/>
    <property type="match status" value="1"/>
</dbReference>
<feature type="transmembrane region" description="Helical" evidence="2">
    <location>
        <begin position="31"/>
        <end position="49"/>
    </location>
</feature>
<keyword evidence="2" id="KW-0812">Transmembrane</keyword>
<keyword evidence="4" id="KW-0645">Protease</keyword>
<protein>
    <submittedName>
        <fullName evidence="4">Transglutaminase-like putative cysteine protease</fullName>
    </submittedName>
</protein>
<comment type="caution">
    <text evidence="4">The sequence shown here is derived from an EMBL/GenBank/DDBJ whole genome shotgun (WGS) entry which is preliminary data.</text>
</comment>
<dbReference type="SMART" id="SM00460">
    <property type="entry name" value="TGc"/>
    <property type="match status" value="1"/>
</dbReference>
<proteinExistence type="predicted"/>
<dbReference type="SUPFAM" id="SSF54001">
    <property type="entry name" value="Cysteine proteinases"/>
    <property type="match status" value="1"/>
</dbReference>
<name>A0A7W7SGG1_9ACTN</name>
<dbReference type="InterPro" id="IPR002931">
    <property type="entry name" value="Transglutaminase-like"/>
</dbReference>
<keyword evidence="2" id="KW-0472">Membrane</keyword>
<feature type="transmembrane region" description="Helical" evidence="2">
    <location>
        <begin position="607"/>
        <end position="633"/>
    </location>
</feature>
<feature type="transmembrane region" description="Helical" evidence="2">
    <location>
        <begin position="116"/>
        <end position="136"/>
    </location>
</feature>
<dbReference type="Proteomes" id="UP000573327">
    <property type="component" value="Unassembled WGS sequence"/>
</dbReference>
<dbReference type="InterPro" id="IPR021878">
    <property type="entry name" value="TgpA_N"/>
</dbReference>
<dbReference type="GO" id="GO:0006508">
    <property type="term" value="P:proteolysis"/>
    <property type="evidence" value="ECO:0007669"/>
    <property type="project" value="UniProtKB-KW"/>
</dbReference>
<evidence type="ECO:0000256" key="2">
    <source>
        <dbReference type="SAM" id="Phobius"/>
    </source>
</evidence>
<accession>A0A7W7SGG1</accession>
<gene>
    <name evidence="4" type="ORF">F4556_005524</name>
</gene>
<keyword evidence="4" id="KW-0378">Hydrolase</keyword>
<dbReference type="InterPro" id="IPR038765">
    <property type="entry name" value="Papain-like_cys_pep_sf"/>
</dbReference>
<dbReference type="RefSeq" id="WP_184920737.1">
    <property type="nucleotide sequence ID" value="NZ_JACHJR010000001.1"/>
</dbReference>
<evidence type="ECO:0000313" key="4">
    <source>
        <dbReference type="EMBL" id="MBB4949989.1"/>
    </source>
</evidence>
<sequence>MTTRAKLTLYSALATSLVTFCLLPLVRPSGWIGEAFVMIAAVGAAGAALRRLSVARALQASLQLLVSLYVLLLLTVQSAMDYSVLPGPRALDALGTLISTGMKDVQQYTIPAPDSAGITLILVGSVTLIAVLVDTLAVTFRKAALAGLPLLTLYSVGTGIGATDAAWLWFLLAALGYLLLLNAEGQDRLSRWGRVFHGSSQDGSGGISQSGHRIGLLALATAVALPLLVPYTDLGLIDRGGDGPGNGSGRQVTSLNPVVALTANLNRQDNVEMLRYRTDSPLGSQLYLRIGALDSFDGVQWKFSEQHLQPIPNPMPPVQGLGQDTAADTFDTNIRISDKLSTEWLPMPYPAQSVSLKGDWRYEPSTRSVVGDRGQKSGGVNYDVTSLAVEPGASQLRAAGPAQADLAKRYTALPDTLPPVVAETARRVVAGKNNPYDQAVALQNWFTSKEFTYSLKVDAGTGNEAITKFLQNKTGFCVHFAASMAAMARTLGIPARVAIGFAPGSDQGQSTFIVRSQDYHAWPELYFPGSGWLRFEPTPTRGSSPGYTSEKVTQPTAAPSAQPSVTADPGASAAPSASSTCTGQQQRQDACADENAVAYKPEEPLPWWLSWPALTGLLAVLVVLALLATPMLWRIGQRRRRLGAGRHLAGAPELTDHQVLAAWEELIDTAWDLGIPPDDSRTPRGTAHRIAEAGGLDAPATAAAGRVALATERVLYARAAAPELPLGPDVRTATEGLRAAAGRRGRARAVLLPASAARLRWRISDRLLSVQDAVRDRTGRAVAAVRRLPGLRRIGRGRRGGS</sequence>
<dbReference type="EMBL" id="JACHJR010000001">
    <property type="protein sequence ID" value="MBB4949989.1"/>
    <property type="molecule type" value="Genomic_DNA"/>
</dbReference>
<feature type="transmembrane region" description="Helical" evidence="2">
    <location>
        <begin position="7"/>
        <end position="25"/>
    </location>
</feature>
<keyword evidence="2" id="KW-1133">Transmembrane helix</keyword>
<dbReference type="GO" id="GO:0008233">
    <property type="term" value="F:peptidase activity"/>
    <property type="evidence" value="ECO:0007669"/>
    <property type="project" value="UniProtKB-KW"/>
</dbReference>
<dbReference type="AlphaFoldDB" id="A0A7W7SGG1"/>
<feature type="domain" description="Transglutaminase-like" evidence="3">
    <location>
        <begin position="469"/>
        <end position="539"/>
    </location>
</feature>
<dbReference type="PANTHER" id="PTHR42736:SF1">
    <property type="entry name" value="PROTEIN-GLUTAMINE GAMMA-GLUTAMYLTRANSFERASE"/>
    <property type="match status" value="1"/>
</dbReference>
<feature type="region of interest" description="Disordered" evidence="1">
    <location>
        <begin position="538"/>
        <end position="587"/>
    </location>
</feature>
<evidence type="ECO:0000313" key="5">
    <source>
        <dbReference type="Proteomes" id="UP000573327"/>
    </source>
</evidence>
<dbReference type="Pfam" id="PF11992">
    <property type="entry name" value="TgpA_N"/>
    <property type="match status" value="1"/>
</dbReference>
<feature type="transmembrane region" description="Helical" evidence="2">
    <location>
        <begin position="143"/>
        <end position="160"/>
    </location>
</feature>
<dbReference type="Gene3D" id="3.10.620.30">
    <property type="match status" value="1"/>
</dbReference>
<dbReference type="InterPro" id="IPR052901">
    <property type="entry name" value="Bact_TGase-like"/>
</dbReference>
<evidence type="ECO:0000256" key="1">
    <source>
        <dbReference type="SAM" id="MobiDB-lite"/>
    </source>
</evidence>
<evidence type="ECO:0000259" key="3">
    <source>
        <dbReference type="SMART" id="SM00460"/>
    </source>
</evidence>